<dbReference type="Pfam" id="PF05960">
    <property type="entry name" value="DUF885"/>
    <property type="match status" value="1"/>
</dbReference>
<dbReference type="EMBL" id="JALHLF010000001">
    <property type="protein sequence ID" value="MCJ2181162.1"/>
    <property type="molecule type" value="Genomic_DNA"/>
</dbReference>
<dbReference type="InterPro" id="IPR010281">
    <property type="entry name" value="DUF885"/>
</dbReference>
<keyword evidence="1" id="KW-0732">Signal</keyword>
<protein>
    <submittedName>
        <fullName evidence="2">DUF885 domain-containing protein</fullName>
    </submittedName>
</protein>
<dbReference type="PANTHER" id="PTHR33361:SF16">
    <property type="entry name" value="DUF885 DOMAIN-CONTAINING PROTEIN"/>
    <property type="match status" value="1"/>
</dbReference>
<feature type="signal peptide" evidence="1">
    <location>
        <begin position="1"/>
        <end position="33"/>
    </location>
</feature>
<accession>A0ABT0B7W4</accession>
<keyword evidence="3" id="KW-1185">Reference proteome</keyword>
<dbReference type="PANTHER" id="PTHR33361">
    <property type="entry name" value="GLR0591 PROTEIN"/>
    <property type="match status" value="1"/>
</dbReference>
<organism evidence="2 3">
    <name type="scientific">Novosphingobium organovorum</name>
    <dbReference type="NCBI Taxonomy" id="2930092"/>
    <lineage>
        <taxon>Bacteria</taxon>
        <taxon>Pseudomonadati</taxon>
        <taxon>Pseudomonadota</taxon>
        <taxon>Alphaproteobacteria</taxon>
        <taxon>Sphingomonadales</taxon>
        <taxon>Sphingomonadaceae</taxon>
        <taxon>Novosphingobium</taxon>
    </lineage>
</organism>
<sequence>MRAFPPTPRHAARAALAASLLALTFNAPLPARAATLARCDPALSVPPARRNSATAALTALFDEDAEREDALDPLSALYRGDVTHDTALARIFTDALERDRLASARRSLEHLAQIPACDLVPALQLSDTLFAWRKEREVADLRPEVRAFEGVRPFNHFGGIALDFPSLIAPGGAFAYRTPDDYARALIALHAFPTVIDNAIARFRQGIAQGQVEPRVTVEHMIAQTDALLAQTRAASPFLEPIADMPADMPADQRAHYTAAIESSAAHDVLPAYARLRAFLHDTYLPAARSSIGLCDTPGGDGLYRTLITRETTLTLDPADIHALGLREVARIEAEMTEVARQLGHTGSLASFFEAIRSDPRFHPTSAQDLQHRFELVADTVDALLPDYFAKLPETPLVLAPYPGYRARYEAGGSYAEASDEDGSPATFFYNTYDLKHRFISGITTLYLHEGMPGHHLQISLARENAQLPAFQRYSDNDAFVEGWALYAETLGYPMGLYKDPLQHWGNLDDEMLRAMRLVVDTGIHAQHWTRQQAIDYMLAHSGMGRTDAETEVDRYIAMPAQALSYKIGALTIERLRHEAETALGPRFDIKAFHEQVIGSGAMPLGILQERVARWIAARQSLPQPARVQASSPASALFRASSVSSR</sequence>
<gene>
    <name evidence="2" type="ORF">MTR62_00335</name>
</gene>
<feature type="chain" id="PRO_5047096257" evidence="1">
    <location>
        <begin position="34"/>
        <end position="646"/>
    </location>
</feature>
<proteinExistence type="predicted"/>
<evidence type="ECO:0000256" key="1">
    <source>
        <dbReference type="SAM" id="SignalP"/>
    </source>
</evidence>
<dbReference type="Proteomes" id="UP001162881">
    <property type="component" value="Unassembled WGS sequence"/>
</dbReference>
<evidence type="ECO:0000313" key="3">
    <source>
        <dbReference type="Proteomes" id="UP001162881"/>
    </source>
</evidence>
<dbReference type="RefSeq" id="WP_244016194.1">
    <property type="nucleotide sequence ID" value="NZ_JALHLF010000001.1"/>
</dbReference>
<reference evidence="2" key="1">
    <citation type="submission" date="2022-03" db="EMBL/GenBank/DDBJ databases">
        <title>Identification of a novel bacterium isolated from mangrove sediments.</title>
        <authorList>
            <person name="Pan X."/>
        </authorList>
    </citation>
    <scope>NUCLEOTIDE SEQUENCE</scope>
    <source>
        <strain evidence="2">B1949</strain>
    </source>
</reference>
<evidence type="ECO:0000313" key="2">
    <source>
        <dbReference type="EMBL" id="MCJ2181162.1"/>
    </source>
</evidence>
<name>A0ABT0B7W4_9SPHN</name>
<comment type="caution">
    <text evidence="2">The sequence shown here is derived from an EMBL/GenBank/DDBJ whole genome shotgun (WGS) entry which is preliminary data.</text>
</comment>